<dbReference type="Proteomes" id="UP001164539">
    <property type="component" value="Chromosome 1"/>
</dbReference>
<comment type="caution">
    <text evidence="1">The sequence shown here is derived from an EMBL/GenBank/DDBJ whole genome shotgun (WGS) entry which is preliminary data.</text>
</comment>
<evidence type="ECO:0000313" key="1">
    <source>
        <dbReference type="EMBL" id="KAJ4730291.1"/>
    </source>
</evidence>
<dbReference type="EMBL" id="CM051394">
    <property type="protein sequence ID" value="KAJ4730291.1"/>
    <property type="molecule type" value="Genomic_DNA"/>
</dbReference>
<keyword evidence="2" id="KW-1185">Reference proteome</keyword>
<accession>A0ACC1Z3P3</accession>
<proteinExistence type="predicted"/>
<reference evidence="1 2" key="1">
    <citation type="journal article" date="2023" name="Science">
        <title>Complex scaffold remodeling in plant triterpene biosynthesis.</title>
        <authorList>
            <person name="De La Pena R."/>
            <person name="Hodgson H."/>
            <person name="Liu J.C."/>
            <person name="Stephenson M.J."/>
            <person name="Martin A.C."/>
            <person name="Owen C."/>
            <person name="Harkess A."/>
            <person name="Leebens-Mack J."/>
            <person name="Jimenez L.E."/>
            <person name="Osbourn A."/>
            <person name="Sattely E.S."/>
        </authorList>
    </citation>
    <scope>NUCLEOTIDE SEQUENCE [LARGE SCALE GENOMIC DNA]</scope>
    <source>
        <strain evidence="2">cv. JPN11</strain>
        <tissue evidence="1">Leaf</tissue>
    </source>
</reference>
<protein>
    <submittedName>
        <fullName evidence="1">Homeodomain-like protein with RING/FYVE/PHD-type zinc finger domain</fullName>
    </submittedName>
</protein>
<name>A0ACC1Z3P3_MELAZ</name>
<sequence length="475" mass="53467">MKTKTPGGRARLPKFHSPSSTTPSFPLLKRDEANGQRSIGSIAPETSSLSEGCMDMDWLEGGTCLKCDRGGGNLLPCSQSGCPVALHENCTNGRPKFDDEGNFYCPYCWYKHEVLKTQELRKKAMEAKKALANFLDFGKVGADKEKENGETDEGKEINDRMGNDQVENQFMEVEQDQNDDRNNAKLAGSFDQFKMIPENQRDPCLSDLSENTNISNGHEKTPGVESLVDSTSKEISIEEKISKTHEIEILEYGDTTQPEASGQVDDSGQLKVVEDQLQKEPCNACCVEGENAVNGSLNISKEHMPDPVDLKQGRREEEEKMDPRKLGTEMSDSDMDTISLHQRRLRRSSKKVQSKNVDSPKKLSSPRGATLEKIDRPRNEKITSSKKSTQQVSAEKFTGLSFSNEKRKRLLWTAEEEDMLREGVHKFSSKVNKNLPWRKVLEFGQHVFDPTRTPADLKDKWRNIMAKESSGVNRR</sequence>
<gene>
    <name evidence="1" type="ORF">OWV82_002945</name>
</gene>
<organism evidence="1 2">
    <name type="scientific">Melia azedarach</name>
    <name type="common">Chinaberry tree</name>
    <dbReference type="NCBI Taxonomy" id="155640"/>
    <lineage>
        <taxon>Eukaryota</taxon>
        <taxon>Viridiplantae</taxon>
        <taxon>Streptophyta</taxon>
        <taxon>Embryophyta</taxon>
        <taxon>Tracheophyta</taxon>
        <taxon>Spermatophyta</taxon>
        <taxon>Magnoliopsida</taxon>
        <taxon>eudicotyledons</taxon>
        <taxon>Gunneridae</taxon>
        <taxon>Pentapetalae</taxon>
        <taxon>rosids</taxon>
        <taxon>malvids</taxon>
        <taxon>Sapindales</taxon>
        <taxon>Meliaceae</taxon>
        <taxon>Melia</taxon>
    </lineage>
</organism>
<evidence type="ECO:0000313" key="2">
    <source>
        <dbReference type="Proteomes" id="UP001164539"/>
    </source>
</evidence>